<evidence type="ECO:0000256" key="3">
    <source>
        <dbReference type="ARBA" id="ARBA00022980"/>
    </source>
</evidence>
<reference evidence="9" key="2">
    <citation type="submission" date="2021-04" db="EMBL/GenBank/DDBJ databases">
        <authorList>
            <person name="Gilroy R."/>
        </authorList>
    </citation>
    <scope>NUCLEOTIDE SEQUENCE</scope>
    <source>
        <strain evidence="9">4376</strain>
    </source>
</reference>
<dbReference type="AlphaFoldDB" id="A0A9D1UQC0"/>
<accession>A0A9D1UQC0</accession>
<gene>
    <name evidence="5" type="primary">rplY</name>
    <name evidence="5" type="synonym">ctc</name>
    <name evidence="9" type="ORF">H9867_01150</name>
</gene>
<dbReference type="InterPro" id="IPR011035">
    <property type="entry name" value="Ribosomal_bL25/Gln-tRNA_synth"/>
</dbReference>
<feature type="compositionally biased region" description="Acidic residues" evidence="6">
    <location>
        <begin position="179"/>
        <end position="207"/>
    </location>
</feature>
<keyword evidence="3 5" id="KW-0689">Ribosomal protein</keyword>
<feature type="domain" description="Large ribosomal subunit protein bL25 L25" evidence="7">
    <location>
        <begin position="7"/>
        <end position="93"/>
    </location>
</feature>
<keyword evidence="4 5" id="KW-0687">Ribonucleoprotein</keyword>
<comment type="function">
    <text evidence="5">This is one of the proteins that binds to the 5S RNA in the ribosome where it forms part of the central protuberance.</text>
</comment>
<dbReference type="GO" id="GO:0008097">
    <property type="term" value="F:5S rRNA binding"/>
    <property type="evidence" value="ECO:0007669"/>
    <property type="project" value="InterPro"/>
</dbReference>
<dbReference type="Proteomes" id="UP000824189">
    <property type="component" value="Unassembled WGS sequence"/>
</dbReference>
<dbReference type="InterPro" id="IPR020056">
    <property type="entry name" value="Rbsml_bL25/Gln-tRNA_synth_N"/>
</dbReference>
<dbReference type="InterPro" id="IPR029751">
    <property type="entry name" value="Ribosomal_L25_dom"/>
</dbReference>
<dbReference type="EMBL" id="DXFZ01000015">
    <property type="protein sequence ID" value="HIW95086.1"/>
    <property type="molecule type" value="Genomic_DNA"/>
</dbReference>
<dbReference type="PANTHER" id="PTHR33284">
    <property type="entry name" value="RIBOSOMAL PROTEIN L25/GLN-TRNA SYNTHETASE, ANTI-CODON-BINDING DOMAIN-CONTAINING PROTEIN"/>
    <property type="match status" value="1"/>
</dbReference>
<evidence type="ECO:0000259" key="7">
    <source>
        <dbReference type="Pfam" id="PF01386"/>
    </source>
</evidence>
<name>A0A9D1UQC0_9CORY</name>
<sequence>MANVTRLKGELRTEFGKGASRRLRRDFRIPAVVYGNDLDPMHVHVDILEFQAILRNEGVNAVLELEVEGQDHLVMIKAVDQNVLTLDVDHADLLNVKRGEKVEVEVPVVFTGEAAPGALVTQDADVITIEADVMNIPEEISLDVEGKEIGFQITAGDVQMPGNASLVSDPEMLIINVVEPEEEELPEPGEEGEEDALGEAADEEGAEEGTTGPGEGSEEEGSEEE</sequence>
<feature type="domain" description="Large ribosomal subunit protein bL25 beta" evidence="8">
    <location>
        <begin position="101"/>
        <end position="180"/>
    </location>
</feature>
<dbReference type="Pfam" id="PF14693">
    <property type="entry name" value="Ribosomal_TL5_C"/>
    <property type="match status" value="1"/>
</dbReference>
<evidence type="ECO:0000259" key="8">
    <source>
        <dbReference type="Pfam" id="PF14693"/>
    </source>
</evidence>
<keyword evidence="2 5" id="KW-0694">RNA-binding</keyword>
<reference evidence="9" key="1">
    <citation type="journal article" date="2021" name="PeerJ">
        <title>Extensive microbial diversity within the chicken gut microbiome revealed by metagenomics and culture.</title>
        <authorList>
            <person name="Gilroy R."/>
            <person name="Ravi A."/>
            <person name="Getino M."/>
            <person name="Pursley I."/>
            <person name="Horton D.L."/>
            <person name="Alikhan N.F."/>
            <person name="Baker D."/>
            <person name="Gharbi K."/>
            <person name="Hall N."/>
            <person name="Watson M."/>
            <person name="Adriaenssens E.M."/>
            <person name="Foster-Nyarko E."/>
            <person name="Jarju S."/>
            <person name="Secka A."/>
            <person name="Antonio M."/>
            <person name="Oren A."/>
            <person name="Chaudhuri R.R."/>
            <person name="La Ragione R."/>
            <person name="Hildebrand F."/>
            <person name="Pallen M.J."/>
        </authorList>
    </citation>
    <scope>NUCLEOTIDE SEQUENCE</scope>
    <source>
        <strain evidence="9">4376</strain>
    </source>
</reference>
<evidence type="ECO:0000256" key="4">
    <source>
        <dbReference type="ARBA" id="ARBA00023274"/>
    </source>
</evidence>
<evidence type="ECO:0000256" key="1">
    <source>
        <dbReference type="ARBA" id="ARBA00022730"/>
    </source>
</evidence>
<dbReference type="NCBIfam" id="TIGR00731">
    <property type="entry name" value="bL25_bact_ctc"/>
    <property type="match status" value="1"/>
</dbReference>
<proteinExistence type="inferred from homology"/>
<feature type="region of interest" description="Disordered" evidence="6">
    <location>
        <begin position="179"/>
        <end position="225"/>
    </location>
</feature>
<protein>
    <recommendedName>
        <fullName evidence="5">Large ribosomal subunit protein bL25</fullName>
    </recommendedName>
    <alternativeName>
        <fullName evidence="5">General stress protein CTC</fullName>
    </alternativeName>
</protein>
<dbReference type="PANTHER" id="PTHR33284:SF1">
    <property type="entry name" value="RIBOSOMAL PROTEIN L25_GLN-TRNA SYNTHETASE, ANTI-CODON-BINDING DOMAIN-CONTAINING PROTEIN"/>
    <property type="match status" value="1"/>
</dbReference>
<evidence type="ECO:0000256" key="5">
    <source>
        <dbReference type="HAMAP-Rule" id="MF_01334"/>
    </source>
</evidence>
<dbReference type="InterPro" id="IPR020930">
    <property type="entry name" value="Ribosomal_uL5_bac-type"/>
</dbReference>
<dbReference type="SUPFAM" id="SSF50715">
    <property type="entry name" value="Ribosomal protein L25-like"/>
    <property type="match status" value="1"/>
</dbReference>
<dbReference type="HAMAP" id="MF_01334">
    <property type="entry name" value="Ribosomal_bL25_CTC"/>
    <property type="match status" value="1"/>
</dbReference>
<dbReference type="InterPro" id="IPR037121">
    <property type="entry name" value="Ribosomal_bL25_C"/>
</dbReference>
<evidence type="ECO:0000313" key="9">
    <source>
        <dbReference type="EMBL" id="HIW95086.1"/>
    </source>
</evidence>
<evidence type="ECO:0000256" key="2">
    <source>
        <dbReference type="ARBA" id="ARBA00022884"/>
    </source>
</evidence>
<keyword evidence="1 5" id="KW-0699">rRNA-binding</keyword>
<dbReference type="Gene3D" id="2.170.120.20">
    <property type="entry name" value="Ribosomal protein L25, beta domain"/>
    <property type="match status" value="1"/>
</dbReference>
<dbReference type="InterPro" id="IPR001021">
    <property type="entry name" value="Ribosomal_bL25_long"/>
</dbReference>
<dbReference type="CDD" id="cd00495">
    <property type="entry name" value="Ribosomal_L25_TL5_CTC"/>
    <property type="match status" value="1"/>
</dbReference>
<feature type="compositionally biased region" description="Acidic residues" evidence="6">
    <location>
        <begin position="216"/>
        <end position="225"/>
    </location>
</feature>
<comment type="caution">
    <text evidence="9">The sequence shown here is derived from an EMBL/GenBank/DDBJ whole genome shotgun (WGS) entry which is preliminary data.</text>
</comment>
<dbReference type="NCBIfam" id="NF004131">
    <property type="entry name" value="PRK05618.2-1"/>
    <property type="match status" value="1"/>
</dbReference>
<dbReference type="GO" id="GO:0006412">
    <property type="term" value="P:translation"/>
    <property type="evidence" value="ECO:0007669"/>
    <property type="project" value="UniProtKB-UniRule"/>
</dbReference>
<evidence type="ECO:0000313" key="10">
    <source>
        <dbReference type="Proteomes" id="UP000824189"/>
    </source>
</evidence>
<comment type="similarity">
    <text evidence="5">Belongs to the bacterial ribosomal protein bL25 family. CTC subfamily.</text>
</comment>
<evidence type="ECO:0000256" key="6">
    <source>
        <dbReference type="SAM" id="MobiDB-lite"/>
    </source>
</evidence>
<organism evidence="9 10">
    <name type="scientific">Candidatus Corynebacterium gallistercoris</name>
    <dbReference type="NCBI Taxonomy" id="2838530"/>
    <lineage>
        <taxon>Bacteria</taxon>
        <taxon>Bacillati</taxon>
        <taxon>Actinomycetota</taxon>
        <taxon>Actinomycetes</taxon>
        <taxon>Mycobacteriales</taxon>
        <taxon>Corynebacteriaceae</taxon>
        <taxon>Corynebacterium</taxon>
    </lineage>
</organism>
<comment type="subunit">
    <text evidence="5">Part of the 50S ribosomal subunit; part of the 5S rRNA/L5/L18/L25 subcomplex. Contacts the 5S rRNA. Binds to the 5S rRNA independently of L5 and L18.</text>
</comment>
<dbReference type="Pfam" id="PF01386">
    <property type="entry name" value="Ribosomal_L25p"/>
    <property type="match status" value="1"/>
</dbReference>
<dbReference type="InterPro" id="IPR020057">
    <property type="entry name" value="Ribosomal_bL25_b-dom"/>
</dbReference>
<dbReference type="GO" id="GO:0022625">
    <property type="term" value="C:cytosolic large ribosomal subunit"/>
    <property type="evidence" value="ECO:0007669"/>
    <property type="project" value="TreeGrafter"/>
</dbReference>
<dbReference type="GO" id="GO:0003735">
    <property type="term" value="F:structural constituent of ribosome"/>
    <property type="evidence" value="ECO:0007669"/>
    <property type="project" value="InterPro"/>
</dbReference>
<dbReference type="Gene3D" id="2.40.240.10">
    <property type="entry name" value="Ribosomal Protein L25, Chain P"/>
    <property type="match status" value="1"/>
</dbReference>